<feature type="compositionally biased region" description="Acidic residues" evidence="1">
    <location>
        <begin position="206"/>
        <end position="223"/>
    </location>
</feature>
<sequence>MEPRHPPQHQERQIEAAQTYHHGKPDFRPIPTPNPELVAEENSQKAGGTPMHCLGETVAASPADEDMFPKDSPPNQGCPSSPGSQDEMMTGLSDFDEASPAGTNSDDALSSKAVRLLHAVLEDEFDVRPGISRPPDDLVDDAAVLLSRISLYLKSCERKGYLTPCGGNALAPGDSSTATGTPTGIGNANTTTPARKRRPQNSAGNGDEDDDECQDEDADEDDGGGAQIGPSGQKHRKKSKTGSYACPFRKRNPLRFNVRDHEYCAKAPSKSMADLKKHLRHYHQQKEISFRCVRCHTKFPTVKDCEEHMREDSTKICSTRTRAGSPDSPEEAISEDVEKKLCSRSEHFTWVTLWQVLFPRDKLDDIPGPDFEPPVELYEVVREYNCGLSTLRDRISATIDADAFPDAASLIGPDLQPVLSLPENMENTFRQFMDGIFEQARLNTTESSSTSGGPNVQTAIDSVTTSVPTTGSRTPPSLASPRPSSTVSASTATSSGLRSLRPGPPHNGWSTPVSNGTSSPTPSRHSSRSNLNPRLASPRSNRGLYVDNVSDHGGPPSGPLPHHSMGPRPVHSTITSTPNLQSAAHAVPAFGMQTSSATMTLDSARVRSSYNNLHLQSTQSYAQRTAQSQAQPIHGGAGFDGGGRGFPDGNTMQFSLPPNMTWDSPAYHLRPSSSPDDLTNCFPDLGHVQPESLDAMIAPMVARSGRTGWPPDVLSSRYGAGRGADPGRPGPGGTPN</sequence>
<feature type="region of interest" description="Disordered" evidence="1">
    <location>
        <begin position="618"/>
        <end position="647"/>
    </location>
</feature>
<feature type="compositionally biased region" description="Polar residues" evidence="1">
    <location>
        <begin position="465"/>
        <end position="477"/>
    </location>
</feature>
<dbReference type="PANTHER" id="PTHR38166">
    <property type="entry name" value="C2H2-TYPE DOMAIN-CONTAINING PROTEIN-RELATED"/>
    <property type="match status" value="1"/>
</dbReference>
<reference evidence="2" key="2">
    <citation type="submission" date="2023-05" db="EMBL/GenBank/DDBJ databases">
        <authorList>
            <consortium name="Lawrence Berkeley National Laboratory"/>
            <person name="Steindorff A."/>
            <person name="Hensen N."/>
            <person name="Bonometti L."/>
            <person name="Westerberg I."/>
            <person name="Brannstrom I.O."/>
            <person name="Guillou S."/>
            <person name="Cros-Aarteil S."/>
            <person name="Calhoun S."/>
            <person name="Haridas S."/>
            <person name="Kuo A."/>
            <person name="Mondo S."/>
            <person name="Pangilinan J."/>
            <person name="Riley R."/>
            <person name="Labutti K."/>
            <person name="Andreopoulos B."/>
            <person name="Lipzen A."/>
            <person name="Chen C."/>
            <person name="Yanf M."/>
            <person name="Daum C."/>
            <person name="Ng V."/>
            <person name="Clum A."/>
            <person name="Ohm R."/>
            <person name="Martin F."/>
            <person name="Silar P."/>
            <person name="Natvig D."/>
            <person name="Lalanne C."/>
            <person name="Gautier V."/>
            <person name="Ament-Velasquez S.L."/>
            <person name="Kruys A."/>
            <person name="Hutchinson M.I."/>
            <person name="Powell A.J."/>
            <person name="Barry K."/>
            <person name="Miller A.N."/>
            <person name="Grigoriev I.V."/>
            <person name="Debuchy R."/>
            <person name="Gladieux P."/>
            <person name="Thoren M.H."/>
            <person name="Johannesson H."/>
        </authorList>
    </citation>
    <scope>NUCLEOTIDE SEQUENCE</scope>
    <source>
        <strain evidence="2">PSN243</strain>
    </source>
</reference>
<reference evidence="2" key="1">
    <citation type="journal article" date="2023" name="Mol. Phylogenet. Evol.">
        <title>Genome-scale phylogeny and comparative genomics of the fungal order Sordariales.</title>
        <authorList>
            <person name="Hensen N."/>
            <person name="Bonometti L."/>
            <person name="Westerberg I."/>
            <person name="Brannstrom I.O."/>
            <person name="Guillou S."/>
            <person name="Cros-Aarteil S."/>
            <person name="Calhoun S."/>
            <person name="Haridas S."/>
            <person name="Kuo A."/>
            <person name="Mondo S."/>
            <person name="Pangilinan J."/>
            <person name="Riley R."/>
            <person name="LaButti K."/>
            <person name="Andreopoulos B."/>
            <person name="Lipzen A."/>
            <person name="Chen C."/>
            <person name="Yan M."/>
            <person name="Daum C."/>
            <person name="Ng V."/>
            <person name="Clum A."/>
            <person name="Steindorff A."/>
            <person name="Ohm R.A."/>
            <person name="Martin F."/>
            <person name="Silar P."/>
            <person name="Natvig D.O."/>
            <person name="Lalanne C."/>
            <person name="Gautier V."/>
            <person name="Ament-Velasquez S.L."/>
            <person name="Kruys A."/>
            <person name="Hutchinson M.I."/>
            <person name="Powell A.J."/>
            <person name="Barry K."/>
            <person name="Miller A.N."/>
            <person name="Grigoriev I.V."/>
            <person name="Debuchy R."/>
            <person name="Gladieux P."/>
            <person name="Hiltunen Thoren M."/>
            <person name="Johannesson H."/>
        </authorList>
    </citation>
    <scope>NUCLEOTIDE SEQUENCE</scope>
    <source>
        <strain evidence="2">PSN243</strain>
    </source>
</reference>
<feature type="compositionally biased region" description="Polar residues" evidence="1">
    <location>
        <begin position="618"/>
        <end position="631"/>
    </location>
</feature>
<evidence type="ECO:0000313" key="3">
    <source>
        <dbReference type="Proteomes" id="UP001321760"/>
    </source>
</evidence>
<feature type="compositionally biased region" description="Gly residues" evidence="1">
    <location>
        <begin position="635"/>
        <end position="646"/>
    </location>
</feature>
<dbReference type="Proteomes" id="UP001321760">
    <property type="component" value="Unassembled WGS sequence"/>
</dbReference>
<evidence type="ECO:0008006" key="4">
    <source>
        <dbReference type="Google" id="ProtNLM"/>
    </source>
</evidence>
<accession>A0AAV9GFK5</accession>
<comment type="caution">
    <text evidence="2">The sequence shown here is derived from an EMBL/GenBank/DDBJ whole genome shotgun (WGS) entry which is preliminary data.</text>
</comment>
<dbReference type="AlphaFoldDB" id="A0AAV9GFK5"/>
<dbReference type="EMBL" id="MU865951">
    <property type="protein sequence ID" value="KAK4447235.1"/>
    <property type="molecule type" value="Genomic_DNA"/>
</dbReference>
<evidence type="ECO:0000313" key="2">
    <source>
        <dbReference type="EMBL" id="KAK4447235.1"/>
    </source>
</evidence>
<name>A0AAV9GFK5_9PEZI</name>
<feature type="compositionally biased region" description="Low complexity" evidence="1">
    <location>
        <begin position="479"/>
        <end position="495"/>
    </location>
</feature>
<dbReference type="PANTHER" id="PTHR38166:SF1">
    <property type="entry name" value="C2H2-TYPE DOMAIN-CONTAINING PROTEIN"/>
    <property type="match status" value="1"/>
</dbReference>
<feature type="compositionally biased region" description="Polar residues" evidence="1">
    <location>
        <begin position="174"/>
        <end position="193"/>
    </location>
</feature>
<feature type="region of interest" description="Disordered" evidence="1">
    <location>
        <begin position="704"/>
        <end position="736"/>
    </location>
</feature>
<feature type="compositionally biased region" description="Polar residues" evidence="1">
    <location>
        <begin position="73"/>
        <end position="84"/>
    </location>
</feature>
<feature type="compositionally biased region" description="Basic and acidic residues" evidence="1">
    <location>
        <begin position="1"/>
        <end position="14"/>
    </location>
</feature>
<keyword evidence="3" id="KW-1185">Reference proteome</keyword>
<gene>
    <name evidence="2" type="ORF">QBC34DRAFT_382485</name>
</gene>
<feature type="region of interest" description="Disordered" evidence="1">
    <location>
        <begin position="167"/>
        <end position="246"/>
    </location>
</feature>
<feature type="region of interest" description="Disordered" evidence="1">
    <location>
        <begin position="1"/>
        <end position="108"/>
    </location>
</feature>
<organism evidence="2 3">
    <name type="scientific">Podospora aff. communis PSN243</name>
    <dbReference type="NCBI Taxonomy" id="3040156"/>
    <lineage>
        <taxon>Eukaryota</taxon>
        <taxon>Fungi</taxon>
        <taxon>Dikarya</taxon>
        <taxon>Ascomycota</taxon>
        <taxon>Pezizomycotina</taxon>
        <taxon>Sordariomycetes</taxon>
        <taxon>Sordariomycetidae</taxon>
        <taxon>Sordariales</taxon>
        <taxon>Podosporaceae</taxon>
        <taxon>Podospora</taxon>
    </lineage>
</organism>
<evidence type="ECO:0000256" key="1">
    <source>
        <dbReference type="SAM" id="MobiDB-lite"/>
    </source>
</evidence>
<protein>
    <recommendedName>
        <fullName evidence="4">C2H2-type domain-containing protein</fullName>
    </recommendedName>
</protein>
<feature type="region of interest" description="Disordered" evidence="1">
    <location>
        <begin position="465"/>
        <end position="578"/>
    </location>
</feature>
<proteinExistence type="predicted"/>